<feature type="region of interest" description="Disordered" evidence="9">
    <location>
        <begin position="1"/>
        <end position="45"/>
    </location>
</feature>
<evidence type="ECO:0000256" key="9">
    <source>
        <dbReference type="SAM" id="MobiDB-lite"/>
    </source>
</evidence>
<dbReference type="InterPro" id="IPR015421">
    <property type="entry name" value="PyrdxlP-dep_Trfase_major"/>
</dbReference>
<comment type="caution">
    <text evidence="11">The sequence shown here is derived from an EMBL/GenBank/DDBJ whole genome shotgun (WGS) entry which is preliminary data.</text>
</comment>
<feature type="compositionally biased region" description="Basic and acidic residues" evidence="9">
    <location>
        <begin position="434"/>
        <end position="446"/>
    </location>
</feature>
<comment type="cofactor">
    <cofactor evidence="1">
        <name>pyridoxal 5'-phosphate</name>
        <dbReference type="ChEBI" id="CHEBI:597326"/>
    </cofactor>
</comment>
<evidence type="ECO:0000256" key="3">
    <source>
        <dbReference type="ARBA" id="ARBA00022679"/>
    </source>
</evidence>
<evidence type="ECO:0000256" key="6">
    <source>
        <dbReference type="ARBA" id="ARBA00023004"/>
    </source>
</evidence>
<keyword evidence="6" id="KW-0408">Iron</keyword>
<reference evidence="12" key="1">
    <citation type="journal article" date="2019" name="Int. J. Syst. Evol. Microbiol.">
        <title>The Global Catalogue of Microorganisms (GCM) 10K type strain sequencing project: providing services to taxonomists for standard genome sequencing and annotation.</title>
        <authorList>
            <consortium name="The Broad Institute Genomics Platform"/>
            <consortium name="The Broad Institute Genome Sequencing Center for Infectious Disease"/>
            <person name="Wu L."/>
            <person name="Ma J."/>
        </authorList>
    </citation>
    <scope>NUCLEOTIDE SEQUENCE [LARGE SCALE GENOMIC DNA]</scope>
    <source>
        <strain evidence="12">JCM 18542</strain>
    </source>
</reference>
<keyword evidence="12" id="KW-1185">Reference proteome</keyword>
<evidence type="ECO:0000256" key="5">
    <source>
        <dbReference type="ARBA" id="ARBA00022898"/>
    </source>
</evidence>
<evidence type="ECO:0000313" key="11">
    <source>
        <dbReference type="EMBL" id="GAA4816786.1"/>
    </source>
</evidence>
<keyword evidence="4" id="KW-0479">Metal-binding</keyword>
<dbReference type="EMBL" id="BAABKQ010000001">
    <property type="protein sequence ID" value="GAA4816786.1"/>
    <property type="molecule type" value="Genomic_DNA"/>
</dbReference>
<protein>
    <submittedName>
        <fullName evidence="11">Cysteine desulfurase family protein</fullName>
    </submittedName>
</protein>
<comment type="similarity">
    <text evidence="2">Belongs to the class-V pyridoxal-phosphate-dependent aminotransferase family. NifS/IscS subfamily.</text>
</comment>
<evidence type="ECO:0000256" key="4">
    <source>
        <dbReference type="ARBA" id="ARBA00022723"/>
    </source>
</evidence>
<evidence type="ECO:0000256" key="7">
    <source>
        <dbReference type="ARBA" id="ARBA00023014"/>
    </source>
</evidence>
<keyword evidence="3" id="KW-0808">Transferase</keyword>
<dbReference type="InterPro" id="IPR015424">
    <property type="entry name" value="PyrdxlP-dep_Trfase"/>
</dbReference>
<evidence type="ECO:0000256" key="8">
    <source>
        <dbReference type="ARBA" id="ARBA00050776"/>
    </source>
</evidence>
<organism evidence="11 12">
    <name type="scientific">Tomitella cavernea</name>
    <dbReference type="NCBI Taxonomy" id="1387982"/>
    <lineage>
        <taxon>Bacteria</taxon>
        <taxon>Bacillati</taxon>
        <taxon>Actinomycetota</taxon>
        <taxon>Actinomycetes</taxon>
        <taxon>Mycobacteriales</taxon>
        <taxon>Tomitella</taxon>
    </lineage>
</organism>
<feature type="region of interest" description="Disordered" evidence="9">
    <location>
        <begin position="424"/>
        <end position="446"/>
    </location>
</feature>
<dbReference type="PANTHER" id="PTHR11601:SF34">
    <property type="entry name" value="CYSTEINE DESULFURASE"/>
    <property type="match status" value="1"/>
</dbReference>
<evidence type="ECO:0000256" key="2">
    <source>
        <dbReference type="ARBA" id="ARBA00006490"/>
    </source>
</evidence>
<dbReference type="InterPro" id="IPR015422">
    <property type="entry name" value="PyrdxlP-dep_Trfase_small"/>
</dbReference>
<keyword evidence="7" id="KW-0411">Iron-sulfur</keyword>
<name>A0ABP9CTE8_9ACTN</name>
<dbReference type="RefSeq" id="WP_200171853.1">
    <property type="nucleotide sequence ID" value="NZ_BAABKQ010000001.1"/>
</dbReference>
<proteinExistence type="inferred from homology"/>
<evidence type="ECO:0000313" key="12">
    <source>
        <dbReference type="Proteomes" id="UP001500839"/>
    </source>
</evidence>
<dbReference type="PIRSF" id="PIRSF005572">
    <property type="entry name" value="NifS"/>
    <property type="match status" value="1"/>
</dbReference>
<comment type="catalytic activity">
    <reaction evidence="8">
        <text>(sulfur carrier)-H + L-cysteine = (sulfur carrier)-SH + L-alanine</text>
        <dbReference type="Rhea" id="RHEA:43892"/>
        <dbReference type="Rhea" id="RHEA-COMP:14737"/>
        <dbReference type="Rhea" id="RHEA-COMP:14739"/>
        <dbReference type="ChEBI" id="CHEBI:29917"/>
        <dbReference type="ChEBI" id="CHEBI:35235"/>
        <dbReference type="ChEBI" id="CHEBI:57972"/>
        <dbReference type="ChEBI" id="CHEBI:64428"/>
        <dbReference type="EC" id="2.8.1.7"/>
    </reaction>
</comment>
<accession>A0ABP9CTE8</accession>
<dbReference type="Gene3D" id="3.40.640.10">
    <property type="entry name" value="Type I PLP-dependent aspartate aminotransferase-like (Major domain)"/>
    <property type="match status" value="1"/>
</dbReference>
<dbReference type="Proteomes" id="UP001500839">
    <property type="component" value="Unassembled WGS sequence"/>
</dbReference>
<dbReference type="SUPFAM" id="SSF53383">
    <property type="entry name" value="PLP-dependent transferases"/>
    <property type="match status" value="1"/>
</dbReference>
<evidence type="ECO:0000256" key="1">
    <source>
        <dbReference type="ARBA" id="ARBA00001933"/>
    </source>
</evidence>
<dbReference type="PANTHER" id="PTHR11601">
    <property type="entry name" value="CYSTEINE DESULFURYLASE FAMILY MEMBER"/>
    <property type="match status" value="1"/>
</dbReference>
<dbReference type="Gene3D" id="1.10.260.50">
    <property type="match status" value="1"/>
</dbReference>
<dbReference type="Pfam" id="PF00266">
    <property type="entry name" value="Aminotran_5"/>
    <property type="match status" value="1"/>
</dbReference>
<keyword evidence="5" id="KW-0663">Pyridoxal phosphate</keyword>
<evidence type="ECO:0000259" key="10">
    <source>
        <dbReference type="Pfam" id="PF00266"/>
    </source>
</evidence>
<sequence length="446" mass="46163">MIPSEPATGGGDGVSPPVKPAGAASARAVSPDEDRSARGPVYLDHAATTPMRRAAAEAMAEAFGRVGNPASLHGSGRAARRRVEESREALASVLGARPSEVIFTAGGTESDNLAVKGIFRARRDADPARRRILVGAVEHHAVLDAVEWLAEHEGAEVAWLPVDARGRVLPPVLREALASHADEAALVTVMWANNEVGTVNPVRELASVAAGFGVPMHTDAIQAVGHVPVDFSIPGLSALSVAAHKFGGPQGTGALLLRRDVPCVPLMHGGGHEREVRSGTVDVAGVAGMAAAAAEARSERTAEARRLVALRDALVAGAQERIPDILVNGARTAEDLPTIAHLTFPGCEGDSLLMLLDAAGIECSTGSACTAGVPQASHVLIGMGMEPSTARGSLRFSLGHTSTAADVDRLLEVLPAVVERARAAGMADGHRRRGAEQSGERRESVR</sequence>
<gene>
    <name evidence="11" type="ORF">GCM10023353_23960</name>
</gene>
<feature type="domain" description="Aminotransferase class V" evidence="10">
    <location>
        <begin position="41"/>
        <end position="410"/>
    </location>
</feature>
<dbReference type="Gene3D" id="3.90.1150.10">
    <property type="entry name" value="Aspartate Aminotransferase, domain 1"/>
    <property type="match status" value="1"/>
</dbReference>
<dbReference type="InterPro" id="IPR000192">
    <property type="entry name" value="Aminotrans_V_dom"/>
</dbReference>
<dbReference type="InterPro" id="IPR016454">
    <property type="entry name" value="Cysteine_dSase"/>
</dbReference>